<evidence type="ECO:0000259" key="1">
    <source>
        <dbReference type="Pfam" id="PF01408"/>
    </source>
</evidence>
<evidence type="ECO:0000313" key="4">
    <source>
        <dbReference type="Proteomes" id="UP000002433"/>
    </source>
</evidence>
<organism evidence="3 4">
    <name type="scientific">Streptococcus pyogenes serotype M12 (strain MGAS9429)</name>
    <dbReference type="NCBI Taxonomy" id="370551"/>
    <lineage>
        <taxon>Bacteria</taxon>
        <taxon>Bacillati</taxon>
        <taxon>Bacillota</taxon>
        <taxon>Bacilli</taxon>
        <taxon>Lactobacillales</taxon>
        <taxon>Streptococcaceae</taxon>
        <taxon>Streptococcus</taxon>
    </lineage>
</organism>
<proteinExistence type="predicted"/>
<name>Q1JN48_STRPC</name>
<dbReference type="EMBL" id="CP000259">
    <property type="protein sequence ID" value="ABF31551.1"/>
    <property type="molecule type" value="Genomic_DNA"/>
</dbReference>
<feature type="domain" description="GFO/IDH/MocA-like oxidoreductase" evidence="2">
    <location>
        <begin position="150"/>
        <end position="258"/>
    </location>
</feature>
<dbReference type="PANTHER" id="PTHR43054:SF1">
    <property type="entry name" value="SCYLLO-INOSITOL 2-DEHYDROGENASE (NADP(+)) IOLU"/>
    <property type="match status" value="1"/>
</dbReference>
<dbReference type="Pfam" id="PF22725">
    <property type="entry name" value="GFO_IDH_MocA_C3"/>
    <property type="match status" value="1"/>
</dbReference>
<feature type="domain" description="Gfo/Idh/MocA-like oxidoreductase N-terminal" evidence="1">
    <location>
        <begin position="13"/>
        <end position="129"/>
    </location>
</feature>
<accession>Q1JN48</accession>
<dbReference type="SUPFAM" id="SSF51735">
    <property type="entry name" value="NAD(P)-binding Rossmann-fold domains"/>
    <property type="match status" value="1"/>
</dbReference>
<dbReference type="KEGG" id="spk:MGAS9429_Spy0363"/>
<dbReference type="Pfam" id="PF01408">
    <property type="entry name" value="GFO_IDH_MocA"/>
    <property type="match status" value="1"/>
</dbReference>
<sequence>MMSQTVKGDEQMKLAVLGTGMIVKEVLPVLQKIDGIDLVAILSTVRSLKTAKDLAKAYHMPLATSKYEAVLGNEEIDTVYIGLPNHLHFAYAKEALLAGKHVICEKPFTMTAGELDELVVIAKKRKLILLEAITNQYLSNMTFIKEHLDQLGDIKIVECNYSQYSSRYDAFKRGDIAPAFNPKMGGGALRDLNIYNIHFVVGLFGRPKTVQYLANVEKGIDTSGMLVMDYEQFKVVCIGAKDCTAEIKSTIQGNKGSLAVLGATNTLPQVQLSLHGQKPQVINHNKHDHRMYEEFVAFKDMIDQKDFKKVNQALEHSRAVMAVLERAVHS</sequence>
<dbReference type="AlphaFoldDB" id="Q1JN48"/>
<dbReference type="InterPro" id="IPR055170">
    <property type="entry name" value="GFO_IDH_MocA-like_dom"/>
</dbReference>
<dbReference type="Gene3D" id="3.40.50.720">
    <property type="entry name" value="NAD(P)-binding Rossmann-like Domain"/>
    <property type="match status" value="1"/>
</dbReference>
<dbReference type="SUPFAM" id="SSF55347">
    <property type="entry name" value="Glyceraldehyde-3-phosphate dehydrogenase-like, C-terminal domain"/>
    <property type="match status" value="1"/>
</dbReference>
<dbReference type="Proteomes" id="UP000002433">
    <property type="component" value="Chromosome"/>
</dbReference>
<dbReference type="PANTHER" id="PTHR43054">
    <property type="match status" value="1"/>
</dbReference>
<gene>
    <name evidence="3" type="ordered locus">MGAS9429_Spy0363</name>
</gene>
<evidence type="ECO:0000259" key="2">
    <source>
        <dbReference type="Pfam" id="PF22725"/>
    </source>
</evidence>
<dbReference type="Gene3D" id="3.30.360.10">
    <property type="entry name" value="Dihydrodipicolinate Reductase, domain 2"/>
    <property type="match status" value="1"/>
</dbReference>
<protein>
    <submittedName>
        <fullName evidence="3">NAD-dependent oxidoreductase</fullName>
    </submittedName>
</protein>
<reference evidence="3 4" key="1">
    <citation type="journal article" date="2006" name="Proc. Natl. Acad. Sci. U.S.A.">
        <title>Molecular genetic anatomy of inter- and intraserotype variation in the human bacterial pathogen group A Streptococcus.</title>
        <authorList>
            <person name="Beres S.B."/>
            <person name="Richter E.W."/>
            <person name="Nagiec M.J."/>
            <person name="Sumby P."/>
            <person name="Porcella S.F."/>
            <person name="DeLeo F.R."/>
            <person name="Musser J.M."/>
        </authorList>
    </citation>
    <scope>NUCLEOTIDE SEQUENCE [LARGE SCALE GENOMIC DNA]</scope>
    <source>
        <strain evidence="3 4">MGAS9429</strain>
    </source>
</reference>
<dbReference type="InterPro" id="IPR000683">
    <property type="entry name" value="Gfo/Idh/MocA-like_OxRdtase_N"/>
</dbReference>
<dbReference type="InterPro" id="IPR036291">
    <property type="entry name" value="NAD(P)-bd_dom_sf"/>
</dbReference>
<dbReference type="HOGENOM" id="CLU_023194_7_0_9"/>
<dbReference type="GO" id="GO:0000166">
    <property type="term" value="F:nucleotide binding"/>
    <property type="evidence" value="ECO:0007669"/>
    <property type="project" value="InterPro"/>
</dbReference>
<evidence type="ECO:0000313" key="3">
    <source>
        <dbReference type="EMBL" id="ABF31551.1"/>
    </source>
</evidence>